<dbReference type="AlphaFoldDB" id="A0A3B1AGC4"/>
<dbReference type="PROSITE" id="PS51384">
    <property type="entry name" value="FAD_FR"/>
    <property type="match status" value="1"/>
</dbReference>
<protein>
    <recommendedName>
        <fullName evidence="3">ferredoxin--NADP(+) reductase</fullName>
        <ecNumber evidence="3">1.18.1.2</ecNumber>
    </recommendedName>
</protein>
<evidence type="ECO:0000259" key="9">
    <source>
        <dbReference type="PROSITE" id="PS51384"/>
    </source>
</evidence>
<evidence type="ECO:0000256" key="6">
    <source>
        <dbReference type="ARBA" id="ARBA00022827"/>
    </source>
</evidence>
<evidence type="ECO:0000256" key="2">
    <source>
        <dbReference type="ARBA" id="ARBA00008312"/>
    </source>
</evidence>
<evidence type="ECO:0000256" key="3">
    <source>
        <dbReference type="ARBA" id="ARBA00013223"/>
    </source>
</evidence>
<dbReference type="GO" id="GO:0000166">
    <property type="term" value="F:nucleotide binding"/>
    <property type="evidence" value="ECO:0007669"/>
    <property type="project" value="UniProtKB-KW"/>
</dbReference>
<evidence type="ECO:0000256" key="4">
    <source>
        <dbReference type="ARBA" id="ARBA00022630"/>
    </source>
</evidence>
<dbReference type="GO" id="GO:0042167">
    <property type="term" value="P:heme catabolic process"/>
    <property type="evidence" value="ECO:0007669"/>
    <property type="project" value="TreeGrafter"/>
</dbReference>
<keyword evidence="5" id="KW-0547">Nucleotide-binding</keyword>
<dbReference type="EC" id="1.18.1.2" evidence="3"/>
<evidence type="ECO:0000256" key="1">
    <source>
        <dbReference type="ARBA" id="ARBA00001974"/>
    </source>
</evidence>
<proteinExistence type="inferred from homology"/>
<feature type="domain" description="FAD-binding FR-type" evidence="9">
    <location>
        <begin position="2"/>
        <end position="101"/>
    </location>
</feature>
<evidence type="ECO:0000256" key="5">
    <source>
        <dbReference type="ARBA" id="ARBA00022741"/>
    </source>
</evidence>
<dbReference type="GO" id="GO:0004324">
    <property type="term" value="F:ferredoxin-NADP+ reductase activity"/>
    <property type="evidence" value="ECO:0007669"/>
    <property type="project" value="UniProtKB-EC"/>
</dbReference>
<keyword evidence="7" id="KW-0521">NADP</keyword>
<name>A0A3B1AGC4_9ZZZZ</name>
<dbReference type="PANTHER" id="PTHR47878:SF1">
    <property type="entry name" value="FLAVODOXIN_FERREDOXIN--NADP REDUCTASE"/>
    <property type="match status" value="1"/>
</dbReference>
<dbReference type="GO" id="GO:0034599">
    <property type="term" value="P:cellular response to oxidative stress"/>
    <property type="evidence" value="ECO:0007669"/>
    <property type="project" value="TreeGrafter"/>
</dbReference>
<keyword evidence="6" id="KW-0274">FAD</keyword>
<dbReference type="InterPro" id="IPR017938">
    <property type="entry name" value="Riboflavin_synthase-like_b-brl"/>
</dbReference>
<evidence type="ECO:0000256" key="7">
    <source>
        <dbReference type="ARBA" id="ARBA00022857"/>
    </source>
</evidence>
<dbReference type="Gene3D" id="3.40.50.80">
    <property type="entry name" value="Nucleotide-binding domain of ferredoxin-NADP reductase (FNR) module"/>
    <property type="match status" value="1"/>
</dbReference>
<gene>
    <name evidence="10" type="ORF">MNBD_GAMMA23-797</name>
</gene>
<dbReference type="Pfam" id="PF00970">
    <property type="entry name" value="FAD_binding_6"/>
    <property type="match status" value="1"/>
</dbReference>
<dbReference type="Pfam" id="PF00175">
    <property type="entry name" value="NAD_binding_1"/>
    <property type="match status" value="1"/>
</dbReference>
<organism evidence="10">
    <name type="scientific">hydrothermal vent metagenome</name>
    <dbReference type="NCBI Taxonomy" id="652676"/>
    <lineage>
        <taxon>unclassified sequences</taxon>
        <taxon>metagenomes</taxon>
        <taxon>ecological metagenomes</taxon>
    </lineage>
</organism>
<keyword evidence="8 10" id="KW-0560">Oxidoreductase</keyword>
<dbReference type="SUPFAM" id="SSF52343">
    <property type="entry name" value="Ferredoxin reductase-like, C-terminal NADP-linked domain"/>
    <property type="match status" value="1"/>
</dbReference>
<dbReference type="InterPro" id="IPR008333">
    <property type="entry name" value="Cbr1-like_FAD-bd_dom"/>
</dbReference>
<dbReference type="EMBL" id="UOFT01000029">
    <property type="protein sequence ID" value="VAW92954.1"/>
    <property type="molecule type" value="Genomic_DNA"/>
</dbReference>
<dbReference type="CDD" id="cd06195">
    <property type="entry name" value="FNR1"/>
    <property type="match status" value="1"/>
</dbReference>
<accession>A0A3B1AGC4</accession>
<dbReference type="SUPFAM" id="SSF63380">
    <property type="entry name" value="Riboflavin synthase domain-like"/>
    <property type="match status" value="1"/>
</dbReference>
<dbReference type="InterPro" id="IPR051930">
    <property type="entry name" value="FNR_type-1"/>
</dbReference>
<dbReference type="InterPro" id="IPR033892">
    <property type="entry name" value="FNR_bac"/>
</dbReference>
<dbReference type="InterPro" id="IPR001433">
    <property type="entry name" value="OxRdtase_FAD/NAD-bd"/>
</dbReference>
<comment type="similarity">
    <text evidence="2">Belongs to the ferredoxin--NADP reductase type 1 family.</text>
</comment>
<evidence type="ECO:0000256" key="8">
    <source>
        <dbReference type="ARBA" id="ARBA00023002"/>
    </source>
</evidence>
<comment type="cofactor">
    <cofactor evidence="1">
        <name>FAD</name>
        <dbReference type="ChEBI" id="CHEBI:57692"/>
    </cofactor>
</comment>
<dbReference type="Gene3D" id="2.40.30.10">
    <property type="entry name" value="Translation factors"/>
    <property type="match status" value="1"/>
</dbReference>
<reference evidence="10" key="1">
    <citation type="submission" date="2018-06" db="EMBL/GenBank/DDBJ databases">
        <authorList>
            <person name="Zhirakovskaya E."/>
        </authorList>
    </citation>
    <scope>NUCLEOTIDE SEQUENCE</scope>
</reference>
<dbReference type="InterPro" id="IPR039261">
    <property type="entry name" value="FNR_nucleotide-bd"/>
</dbReference>
<dbReference type="InterPro" id="IPR017927">
    <property type="entry name" value="FAD-bd_FR_type"/>
</dbReference>
<sequence length="247" mass="27539">MTAWLPGKVVDNKQWCANLFSLKIRTSPLAFSAGQFVKVGLDIDDKILARPYSLVNTPEDSLLEIHFNCVGKGLLSPLLADLSVGDNIKISERATGLLTLDEVPDVPHLWLIATGTGVGPFLSILKTSEPWQRFKKIILGYSVKTAENQAYMKDFADLHLQHPEQFSFIPFTTQEKTSETVNTRITTSIKKGELEKHVGIRLAADSSHIMLCGNSTMVGDVTTLLEERGLRRHTRREPGQIATEKYY</sequence>
<keyword evidence="4" id="KW-0285">Flavoprotein</keyword>
<evidence type="ECO:0000313" key="10">
    <source>
        <dbReference type="EMBL" id="VAW92954.1"/>
    </source>
</evidence>
<dbReference type="PANTHER" id="PTHR47878">
    <property type="entry name" value="OXIDOREDUCTASE FAD/NAD(P)-BINDING DOMAIN PROTEIN"/>
    <property type="match status" value="1"/>
</dbReference>